<dbReference type="OrthoDB" id="14755at2"/>
<dbReference type="EMBL" id="FZOB01000002">
    <property type="protein sequence ID" value="SNR65531.1"/>
    <property type="molecule type" value="Genomic_DNA"/>
</dbReference>
<organism evidence="2 3">
    <name type="scientific">Desulfurobacterium atlanticum</name>
    <dbReference type="NCBI Taxonomy" id="240169"/>
    <lineage>
        <taxon>Bacteria</taxon>
        <taxon>Pseudomonadati</taxon>
        <taxon>Aquificota</taxon>
        <taxon>Aquificia</taxon>
        <taxon>Desulfurobacteriales</taxon>
        <taxon>Desulfurobacteriaceae</taxon>
        <taxon>Desulfurobacterium</taxon>
    </lineage>
</organism>
<evidence type="ECO:0000313" key="3">
    <source>
        <dbReference type="Proteomes" id="UP000198405"/>
    </source>
</evidence>
<gene>
    <name evidence="2" type="ORF">SAMN06265340_10276</name>
</gene>
<keyword evidence="1" id="KW-0472">Membrane</keyword>
<keyword evidence="3" id="KW-1185">Reference proteome</keyword>
<reference evidence="3" key="1">
    <citation type="submission" date="2017-06" db="EMBL/GenBank/DDBJ databases">
        <authorList>
            <person name="Varghese N."/>
            <person name="Submissions S."/>
        </authorList>
    </citation>
    <scope>NUCLEOTIDE SEQUENCE [LARGE SCALE GENOMIC DNA]</scope>
    <source>
        <strain evidence="3">DSM 15668</strain>
    </source>
</reference>
<dbReference type="AlphaFoldDB" id="A0A238Y417"/>
<feature type="transmembrane region" description="Helical" evidence="1">
    <location>
        <begin position="6"/>
        <end position="27"/>
    </location>
</feature>
<evidence type="ECO:0000313" key="2">
    <source>
        <dbReference type="EMBL" id="SNR65531.1"/>
    </source>
</evidence>
<accession>A0A238Y417</accession>
<sequence>MRKKFGVFLAVLVSFLIGIYFAADYYITKKVEEKIDKKLQALKPEFDVKYKNCDVSIFRKSVTLENITVSGSLLKKPLSINKLEVENPDIKGNFPRYARIVVDSVEIPIENFPENLRYILNLLDYRKTISFNTEFSYHFNPEKRRFSLNKYILDVPESGSLFVSLKLYEIPDFKNVSGIESLIFKFLSIKIADGVLIYKDKGFYERAITGIAKYRNLSPVEVKRKIKLKINKELGNDILSLMIKKALIKFIENPRLIKVEIHPDEPVRLGTFLFNSASPEELVNKLGLKVEAD</sequence>
<dbReference type="Proteomes" id="UP000198405">
    <property type="component" value="Unassembled WGS sequence"/>
</dbReference>
<keyword evidence="1" id="KW-0812">Transmembrane</keyword>
<name>A0A238Y417_9BACT</name>
<proteinExistence type="predicted"/>
<keyword evidence="1" id="KW-1133">Transmembrane helix</keyword>
<evidence type="ECO:0000256" key="1">
    <source>
        <dbReference type="SAM" id="Phobius"/>
    </source>
</evidence>
<dbReference type="RefSeq" id="WP_089322429.1">
    <property type="nucleotide sequence ID" value="NZ_FZOB01000002.1"/>
</dbReference>
<protein>
    <submittedName>
        <fullName evidence="2">Uncharacterized protein</fullName>
    </submittedName>
</protein>